<reference evidence="2" key="1">
    <citation type="submission" date="2017-05" db="EMBL/GenBank/DDBJ databases">
        <title>Improved OligoMM genomes.</title>
        <authorList>
            <person name="Garzetti D."/>
        </authorList>
    </citation>
    <scope>NUCLEOTIDE SEQUENCE [LARGE SCALE GENOMIC DNA]</scope>
    <source>
        <strain evidence="2">YL45</strain>
    </source>
</reference>
<sequence>MNRGFSVTFNKDGLFVQLTSFFSKAGFTRILRLEREPASPQAATMEFSAIFFKLISALRPGLSRNWSTSICEPTMATIQTYIRK</sequence>
<evidence type="ECO:0000313" key="1">
    <source>
        <dbReference type="EMBL" id="OXE51275.1"/>
    </source>
</evidence>
<dbReference type="RefSeq" id="WP_066591480.1">
    <property type="nucleotide sequence ID" value="NZ_CAMQZD010000013.1"/>
</dbReference>
<keyword evidence="2" id="KW-1185">Reference proteome</keyword>
<comment type="caution">
    <text evidence="1">The sequence shown here is derived from an EMBL/GenBank/DDBJ whole genome shotgun (WGS) entry which is preliminary data.</text>
</comment>
<dbReference type="EMBL" id="NHMP01000001">
    <property type="protein sequence ID" value="OXE51275.1"/>
    <property type="molecule type" value="Genomic_DNA"/>
</dbReference>
<dbReference type="AlphaFoldDB" id="A0A227KT70"/>
<evidence type="ECO:0000313" key="2">
    <source>
        <dbReference type="Proteomes" id="UP000214610"/>
    </source>
</evidence>
<accession>A0A227KT70</accession>
<gene>
    <name evidence="1" type="ORF">ADH67_02990</name>
</gene>
<proteinExistence type="predicted"/>
<organism evidence="1 2">
    <name type="scientific">Turicimonas muris</name>
    <dbReference type="NCBI Taxonomy" id="1796652"/>
    <lineage>
        <taxon>Bacteria</taxon>
        <taxon>Pseudomonadati</taxon>
        <taxon>Pseudomonadota</taxon>
        <taxon>Betaproteobacteria</taxon>
        <taxon>Burkholderiales</taxon>
        <taxon>Sutterellaceae</taxon>
        <taxon>Turicimonas</taxon>
    </lineage>
</organism>
<dbReference type="Proteomes" id="UP000214610">
    <property type="component" value="Unassembled WGS sequence"/>
</dbReference>
<name>A0A227KT70_9BURK</name>
<protein>
    <submittedName>
        <fullName evidence="1">Uncharacterized protein</fullName>
    </submittedName>
</protein>